<organism evidence="2 3">
    <name type="scientific">Bosea vaviloviae</name>
    <dbReference type="NCBI Taxonomy" id="1526658"/>
    <lineage>
        <taxon>Bacteria</taxon>
        <taxon>Pseudomonadati</taxon>
        <taxon>Pseudomonadota</taxon>
        <taxon>Alphaproteobacteria</taxon>
        <taxon>Hyphomicrobiales</taxon>
        <taxon>Boseaceae</taxon>
        <taxon>Bosea</taxon>
    </lineage>
</organism>
<keyword evidence="3" id="KW-1185">Reference proteome</keyword>
<dbReference type="AlphaFoldDB" id="A0A0N0MBH9"/>
<dbReference type="EMBL" id="LGSZ01000035">
    <property type="protein sequence ID" value="KPH80940.1"/>
    <property type="molecule type" value="Genomic_DNA"/>
</dbReference>
<evidence type="ECO:0008006" key="4">
    <source>
        <dbReference type="Google" id="ProtNLM"/>
    </source>
</evidence>
<accession>A0A0N0MBH9</accession>
<proteinExistence type="predicted"/>
<comment type="caution">
    <text evidence="2">The sequence shown here is derived from an EMBL/GenBank/DDBJ whole genome shotgun (WGS) entry which is preliminary data.</text>
</comment>
<keyword evidence="1" id="KW-0472">Membrane</keyword>
<sequence length="63" mass="6739">MAGIMAFLMTALVTWLNLGLPPDFVRHWLQAFAVAWPCAACAAFIAIPVARRATGLIIAVIGE</sequence>
<keyword evidence="1" id="KW-1133">Transmembrane helix</keyword>
<dbReference type="InterPro" id="IPR021529">
    <property type="entry name" value="DUF2798"/>
</dbReference>
<dbReference type="PATRIC" id="fig|1526658.3.peg.2837"/>
<dbReference type="Proteomes" id="UP000037822">
    <property type="component" value="Unassembled WGS sequence"/>
</dbReference>
<reference evidence="2 3" key="1">
    <citation type="submission" date="2015-07" db="EMBL/GenBank/DDBJ databases">
        <title>Whole genome sequencing of Bosea vaviloviae isolated from cave pool.</title>
        <authorList>
            <person name="Tan N.E.H."/>
            <person name="Lee Y.P."/>
            <person name="Gan H.M."/>
            <person name="Barton H."/>
            <person name="Savka M.A."/>
        </authorList>
    </citation>
    <scope>NUCLEOTIDE SEQUENCE [LARGE SCALE GENOMIC DNA]</scope>
    <source>
        <strain evidence="2 3">SD260</strain>
    </source>
</reference>
<protein>
    <recommendedName>
        <fullName evidence="4">DUF2798 domain-containing protein</fullName>
    </recommendedName>
</protein>
<name>A0A0N0MBH9_9HYPH</name>
<feature type="transmembrane region" description="Helical" evidence="1">
    <location>
        <begin position="29"/>
        <end position="50"/>
    </location>
</feature>
<keyword evidence="1" id="KW-0812">Transmembrane</keyword>
<gene>
    <name evidence="2" type="ORF">AE618_11050</name>
</gene>
<evidence type="ECO:0000313" key="2">
    <source>
        <dbReference type="EMBL" id="KPH80940.1"/>
    </source>
</evidence>
<evidence type="ECO:0000256" key="1">
    <source>
        <dbReference type="SAM" id="Phobius"/>
    </source>
</evidence>
<evidence type="ECO:0000313" key="3">
    <source>
        <dbReference type="Proteomes" id="UP000037822"/>
    </source>
</evidence>
<dbReference type="Pfam" id="PF11391">
    <property type="entry name" value="DUF2798"/>
    <property type="match status" value="1"/>
</dbReference>